<sequence length="120" mass="13193">MAMQYINDLLTDTITREMIETEFRGSVTEDGGKLYALGRKDEAAIRAWAERIAPQPTETPVPAQPQALATEPQVRYIMSLLNRGAHEEGGFMNGPTTEDGVRKLSKAAASSYITSLKGEY</sequence>
<dbReference type="RefSeq" id="WP_162229805.1">
    <property type="nucleotide sequence ID" value="NZ_WMHZ01000012.1"/>
</dbReference>
<comment type="caution">
    <text evidence="1">The sequence shown here is derived from an EMBL/GenBank/DDBJ whole genome shotgun (WGS) entry which is preliminary data.</text>
</comment>
<evidence type="ECO:0000313" key="1">
    <source>
        <dbReference type="EMBL" id="NDO78469.1"/>
    </source>
</evidence>
<dbReference type="Proteomes" id="UP000471026">
    <property type="component" value="Unassembled WGS sequence"/>
</dbReference>
<reference evidence="1 2" key="1">
    <citation type="submission" date="2019-11" db="EMBL/GenBank/DDBJ databases">
        <title>Draft genome sequence of Kocuria indica DP-K7, a methyl red degrading Actinobacterium.</title>
        <authorList>
            <person name="Kumaran S."/>
            <person name="Tischler D."/>
            <person name="Ngo A.C.R."/>
            <person name="Schultes F."/>
        </authorList>
    </citation>
    <scope>NUCLEOTIDE SEQUENCE [LARGE SCALE GENOMIC DNA]</scope>
    <source>
        <strain evidence="1 2">DP-K7</strain>
    </source>
</reference>
<name>A0A6N9QZ46_9MICC</name>
<accession>A0A6N9QZ46</accession>
<gene>
    <name evidence="1" type="ORF">GKZ75_09590</name>
</gene>
<proteinExistence type="predicted"/>
<dbReference type="AlphaFoldDB" id="A0A6N9QZ46"/>
<protein>
    <submittedName>
        <fullName evidence="1">Uncharacterized protein</fullName>
    </submittedName>
</protein>
<evidence type="ECO:0000313" key="2">
    <source>
        <dbReference type="Proteomes" id="UP000471026"/>
    </source>
</evidence>
<organism evidence="1 2">
    <name type="scientific">Kocuria marina subsp. indica</name>
    <dbReference type="NCBI Taxonomy" id="1049583"/>
    <lineage>
        <taxon>Bacteria</taxon>
        <taxon>Bacillati</taxon>
        <taxon>Actinomycetota</taxon>
        <taxon>Actinomycetes</taxon>
        <taxon>Micrococcales</taxon>
        <taxon>Micrococcaceae</taxon>
        <taxon>Kocuria</taxon>
    </lineage>
</organism>
<dbReference type="EMBL" id="WMHZ01000012">
    <property type="protein sequence ID" value="NDO78469.1"/>
    <property type="molecule type" value="Genomic_DNA"/>
</dbReference>